<dbReference type="HOGENOM" id="CLU_3186833_0_0_10"/>
<gene>
    <name evidence="1" type="ORF">PRABACTJOHN_03271</name>
</gene>
<reference evidence="1 2" key="1">
    <citation type="submission" date="2008-10" db="EMBL/GenBank/DDBJ databases">
        <title>Draft genome sequence of Parabacteroides johnsonii (DSM 18315).</title>
        <authorList>
            <person name="Sudarsanam P."/>
            <person name="Ley R."/>
            <person name="Guruge J."/>
            <person name="Turnbaugh P.J."/>
            <person name="Mahowald M."/>
            <person name="Liep D."/>
            <person name="Gordon J."/>
        </authorList>
    </citation>
    <scope>NUCLEOTIDE SEQUENCE [LARGE SCALE GENOMIC DNA]</scope>
    <source>
        <strain evidence="1 2">DSM 18315</strain>
    </source>
</reference>
<evidence type="ECO:0000313" key="1">
    <source>
        <dbReference type="EMBL" id="EEC95277.1"/>
    </source>
</evidence>
<dbReference type="EMBL" id="ABYH01000351">
    <property type="protein sequence ID" value="EEC95277.1"/>
    <property type="molecule type" value="Genomic_DNA"/>
</dbReference>
<name>B7BDZ5_9BACT</name>
<organism evidence="1 2">
    <name type="scientific">Parabacteroides johnsonii DSM 18315</name>
    <dbReference type="NCBI Taxonomy" id="537006"/>
    <lineage>
        <taxon>Bacteria</taxon>
        <taxon>Pseudomonadati</taxon>
        <taxon>Bacteroidota</taxon>
        <taxon>Bacteroidia</taxon>
        <taxon>Bacteroidales</taxon>
        <taxon>Tannerellaceae</taxon>
        <taxon>Parabacteroides</taxon>
    </lineage>
</organism>
<comment type="caution">
    <text evidence="1">The sequence shown here is derived from an EMBL/GenBank/DDBJ whole genome shotgun (WGS) entry which is preliminary data.</text>
</comment>
<sequence>MFLSDLNSIFLFRFYWFVIGSHPAPAADLHDISYGLMYHQFRTDAG</sequence>
<evidence type="ECO:0000313" key="2">
    <source>
        <dbReference type="Proteomes" id="UP000005510"/>
    </source>
</evidence>
<accession>B7BDZ5</accession>
<proteinExistence type="predicted"/>
<reference evidence="1 2" key="2">
    <citation type="submission" date="2008-10" db="EMBL/GenBank/DDBJ databases">
        <authorList>
            <person name="Fulton L."/>
            <person name="Clifton S."/>
            <person name="Fulton B."/>
            <person name="Xu J."/>
            <person name="Minx P."/>
            <person name="Pepin K.H."/>
            <person name="Johnson M."/>
            <person name="Bhonagiri V."/>
            <person name="Nash W.E."/>
            <person name="Mardis E.R."/>
            <person name="Wilson R.K."/>
        </authorList>
    </citation>
    <scope>NUCLEOTIDE SEQUENCE [LARGE SCALE GENOMIC DNA]</scope>
    <source>
        <strain evidence="1 2">DSM 18315</strain>
    </source>
</reference>
<dbReference type="AlphaFoldDB" id="B7BDZ5"/>
<protein>
    <submittedName>
        <fullName evidence="1">Uncharacterized protein</fullName>
    </submittedName>
</protein>
<dbReference type="Proteomes" id="UP000005510">
    <property type="component" value="Unassembled WGS sequence"/>
</dbReference>